<dbReference type="EMBL" id="RJVU01036043">
    <property type="protein sequence ID" value="ROL47169.1"/>
    <property type="molecule type" value="Genomic_DNA"/>
</dbReference>
<feature type="region of interest" description="Disordered" evidence="1">
    <location>
        <begin position="172"/>
        <end position="219"/>
    </location>
</feature>
<feature type="compositionally biased region" description="Basic and acidic residues" evidence="1">
    <location>
        <begin position="1"/>
        <end position="17"/>
    </location>
</feature>
<evidence type="ECO:0000313" key="3">
    <source>
        <dbReference type="Proteomes" id="UP000281406"/>
    </source>
</evidence>
<gene>
    <name evidence="2" type="ORF">DPX16_18967</name>
</gene>
<feature type="compositionally biased region" description="Basic and acidic residues" evidence="1">
    <location>
        <begin position="27"/>
        <end position="42"/>
    </location>
</feature>
<protein>
    <submittedName>
        <fullName evidence="2">Uncharacterized protein</fullName>
    </submittedName>
</protein>
<evidence type="ECO:0000313" key="2">
    <source>
        <dbReference type="EMBL" id="ROL47169.1"/>
    </source>
</evidence>
<feature type="region of interest" description="Disordered" evidence="1">
    <location>
        <begin position="1"/>
        <end position="42"/>
    </location>
</feature>
<dbReference type="Proteomes" id="UP000281406">
    <property type="component" value="Unassembled WGS sequence"/>
</dbReference>
<evidence type="ECO:0000256" key="1">
    <source>
        <dbReference type="SAM" id="MobiDB-lite"/>
    </source>
</evidence>
<organism evidence="2 3">
    <name type="scientific">Anabarilius grahami</name>
    <name type="common">Kanglang fish</name>
    <name type="synonym">Barilius grahami</name>
    <dbReference type="NCBI Taxonomy" id="495550"/>
    <lineage>
        <taxon>Eukaryota</taxon>
        <taxon>Metazoa</taxon>
        <taxon>Chordata</taxon>
        <taxon>Craniata</taxon>
        <taxon>Vertebrata</taxon>
        <taxon>Euteleostomi</taxon>
        <taxon>Actinopterygii</taxon>
        <taxon>Neopterygii</taxon>
        <taxon>Teleostei</taxon>
        <taxon>Ostariophysi</taxon>
        <taxon>Cypriniformes</taxon>
        <taxon>Xenocyprididae</taxon>
        <taxon>Xenocypridinae</taxon>
        <taxon>Xenocypridinae incertae sedis</taxon>
        <taxon>Anabarilius</taxon>
    </lineage>
</organism>
<sequence length="246" mass="26436">MPGKLRDEVQLDPDADRQTTTTTTKTKIQENQESKKQDTRHKELNYSKGTLALKILPVILLPPVSKIDHKTFRPTVQEARTSFIDVQPLKKAVLLAGNGAFLSIKKPFSRPVRGPPSKRGDFVDESCTHYGKMTISELRSRLSLSAAASSSNPPQRVASGSGSGDLRITVSALPLGNQPPRNPHSSCTSQPVELPGESSGPSQRCAPSVSFGAPPDDRMSIAASEGDRVGAVASFGNGNCPIRIRR</sequence>
<name>A0A3N0YLV1_ANAGA</name>
<proteinExistence type="predicted"/>
<reference evidence="2" key="1">
    <citation type="submission" date="2018-10" db="EMBL/GenBank/DDBJ databases">
        <title>Genome assembly for a Yunnan-Guizhou Plateau 3E fish, Anabarilius grahami (Regan), and its evolutionary and genetic applications.</title>
        <authorList>
            <person name="Jiang W."/>
        </authorList>
    </citation>
    <scope>NUCLEOTIDE SEQUENCE [LARGE SCALE GENOMIC DNA]</scope>
    <source>
        <strain evidence="2">AG-KIZ</strain>
        <tissue evidence="2">Muscle</tissue>
    </source>
</reference>
<dbReference type="AlphaFoldDB" id="A0A3N0YLV1"/>
<keyword evidence="3" id="KW-1185">Reference proteome</keyword>
<comment type="caution">
    <text evidence="2">The sequence shown here is derived from an EMBL/GenBank/DDBJ whole genome shotgun (WGS) entry which is preliminary data.</text>
</comment>
<accession>A0A3N0YLV1</accession>